<accession>A0AAV1IWZ1</accession>
<keyword evidence="2" id="KW-0722">Serine protease inhibitor</keyword>
<dbReference type="PANTHER" id="PTHR10083">
    <property type="entry name" value="KUNITZ-TYPE PROTEASE INHIBITOR-RELATED"/>
    <property type="match status" value="1"/>
</dbReference>
<dbReference type="PROSITE" id="PS50279">
    <property type="entry name" value="BPTI_KUNITZ_2"/>
    <property type="match status" value="2"/>
</dbReference>
<comment type="caution">
    <text evidence="6">The sequence shown here is derived from an EMBL/GenBank/DDBJ whole genome shotgun (WGS) entry which is preliminary data.</text>
</comment>
<dbReference type="PROSITE" id="PS00280">
    <property type="entry name" value="BPTI_KUNITZ_1"/>
    <property type="match status" value="1"/>
</dbReference>
<dbReference type="CDD" id="cd22638">
    <property type="entry name" value="Kunitz_amblin-like"/>
    <property type="match status" value="1"/>
</dbReference>
<dbReference type="Proteomes" id="UP001497472">
    <property type="component" value="Unassembled WGS sequence"/>
</dbReference>
<dbReference type="Pfam" id="PF00014">
    <property type="entry name" value="Kunitz_BPTI"/>
    <property type="match status" value="2"/>
</dbReference>
<dbReference type="FunFam" id="4.10.410.10:FF:000020">
    <property type="entry name" value="Collagen, type VI, alpha 3"/>
    <property type="match status" value="1"/>
</dbReference>
<dbReference type="AlphaFoldDB" id="A0AAV1IWZ1"/>
<protein>
    <recommendedName>
        <fullName evidence="5">BPTI/Kunitz inhibitor domain-containing protein</fullName>
    </recommendedName>
</protein>
<dbReference type="PANTHER" id="PTHR10083:SF373">
    <property type="entry name" value="SERINE PEPTIDASE INHIBITOR, KUNITZ TYPE, 2"/>
    <property type="match status" value="1"/>
</dbReference>
<keyword evidence="7" id="KW-1185">Reference proteome</keyword>
<evidence type="ECO:0000256" key="1">
    <source>
        <dbReference type="ARBA" id="ARBA00022690"/>
    </source>
</evidence>
<keyword evidence="3" id="KW-1015">Disulfide bond</keyword>
<dbReference type="EMBL" id="CAVLEF010000002">
    <property type="protein sequence ID" value="CAK1541260.1"/>
    <property type="molecule type" value="Genomic_DNA"/>
</dbReference>
<keyword evidence="1" id="KW-0646">Protease inhibitor</keyword>
<reference evidence="6 7" key="1">
    <citation type="submission" date="2023-11" db="EMBL/GenBank/DDBJ databases">
        <authorList>
            <person name="Okamura Y."/>
        </authorList>
    </citation>
    <scope>NUCLEOTIDE SEQUENCE [LARGE SCALE GENOMIC DNA]</scope>
</reference>
<feature type="signal peptide" evidence="4">
    <location>
        <begin position="1"/>
        <end position="17"/>
    </location>
</feature>
<dbReference type="GO" id="GO:0004867">
    <property type="term" value="F:serine-type endopeptidase inhibitor activity"/>
    <property type="evidence" value="ECO:0007669"/>
    <property type="project" value="UniProtKB-KW"/>
</dbReference>
<keyword evidence="4" id="KW-0732">Signal</keyword>
<dbReference type="CDD" id="cd00109">
    <property type="entry name" value="Kunitz-type"/>
    <property type="match status" value="1"/>
</dbReference>
<dbReference type="InterPro" id="IPR020901">
    <property type="entry name" value="Prtase_inh_Kunz-CS"/>
</dbReference>
<dbReference type="InterPro" id="IPR002223">
    <property type="entry name" value="Kunitz_BPTI"/>
</dbReference>
<evidence type="ECO:0000259" key="5">
    <source>
        <dbReference type="PROSITE" id="PS50279"/>
    </source>
</evidence>
<gene>
    <name evidence="6" type="ORF">LNINA_LOCUS1259</name>
</gene>
<dbReference type="Gene3D" id="4.10.410.10">
    <property type="entry name" value="Pancreatic trypsin inhibitor Kunitz domain"/>
    <property type="match status" value="2"/>
</dbReference>
<evidence type="ECO:0000313" key="6">
    <source>
        <dbReference type="EMBL" id="CAK1541260.1"/>
    </source>
</evidence>
<evidence type="ECO:0000256" key="2">
    <source>
        <dbReference type="ARBA" id="ARBA00022900"/>
    </source>
</evidence>
<feature type="domain" description="BPTI/Kunitz inhibitor" evidence="5">
    <location>
        <begin position="108"/>
        <end position="146"/>
    </location>
</feature>
<evidence type="ECO:0000256" key="3">
    <source>
        <dbReference type="ARBA" id="ARBA00023157"/>
    </source>
</evidence>
<sequence>MIRLFTWVLFVCESILARKQRYHTYKEPISRVTPYDPSVIDKTCLLKPESGPCRGEIRMYFFDPANKDCSTFYWGGCQGNGNKFDSKYECLQSCLSAPNARRQRPKWCSLTFDYGFCFGSLTRWFYDPLWKVCKERIYSGCGGKQK</sequence>
<evidence type="ECO:0000313" key="7">
    <source>
        <dbReference type="Proteomes" id="UP001497472"/>
    </source>
</evidence>
<evidence type="ECO:0000256" key="4">
    <source>
        <dbReference type="SAM" id="SignalP"/>
    </source>
</evidence>
<dbReference type="PRINTS" id="PR00759">
    <property type="entry name" value="BASICPTASE"/>
</dbReference>
<feature type="domain" description="BPTI/Kunitz inhibitor" evidence="5">
    <location>
        <begin position="44"/>
        <end position="94"/>
    </location>
</feature>
<dbReference type="SMART" id="SM00131">
    <property type="entry name" value="KU"/>
    <property type="match status" value="2"/>
</dbReference>
<proteinExistence type="predicted"/>
<dbReference type="GO" id="GO:0005615">
    <property type="term" value="C:extracellular space"/>
    <property type="evidence" value="ECO:0007669"/>
    <property type="project" value="TreeGrafter"/>
</dbReference>
<dbReference type="InterPro" id="IPR050098">
    <property type="entry name" value="TFPI/VKTCI-like"/>
</dbReference>
<organism evidence="6 7">
    <name type="scientific">Leptosia nina</name>
    <dbReference type="NCBI Taxonomy" id="320188"/>
    <lineage>
        <taxon>Eukaryota</taxon>
        <taxon>Metazoa</taxon>
        <taxon>Ecdysozoa</taxon>
        <taxon>Arthropoda</taxon>
        <taxon>Hexapoda</taxon>
        <taxon>Insecta</taxon>
        <taxon>Pterygota</taxon>
        <taxon>Neoptera</taxon>
        <taxon>Endopterygota</taxon>
        <taxon>Lepidoptera</taxon>
        <taxon>Glossata</taxon>
        <taxon>Ditrysia</taxon>
        <taxon>Papilionoidea</taxon>
        <taxon>Pieridae</taxon>
        <taxon>Pierinae</taxon>
        <taxon>Leptosia</taxon>
    </lineage>
</organism>
<name>A0AAV1IWZ1_9NEOP</name>
<dbReference type="SUPFAM" id="SSF57362">
    <property type="entry name" value="BPTI-like"/>
    <property type="match status" value="2"/>
</dbReference>
<dbReference type="InterPro" id="IPR036880">
    <property type="entry name" value="Kunitz_BPTI_sf"/>
</dbReference>
<feature type="chain" id="PRO_5043606433" description="BPTI/Kunitz inhibitor domain-containing protein" evidence="4">
    <location>
        <begin position="18"/>
        <end position="146"/>
    </location>
</feature>